<evidence type="ECO:0000313" key="2">
    <source>
        <dbReference type="EMBL" id="OAD59148.1"/>
    </source>
</evidence>
<protein>
    <submittedName>
        <fullName evidence="2">Uncharacterized protein</fullName>
    </submittedName>
</protein>
<feature type="region of interest" description="Disordered" evidence="1">
    <location>
        <begin position="37"/>
        <end position="58"/>
    </location>
</feature>
<reference evidence="2 3" key="1">
    <citation type="submission" date="2015-07" db="EMBL/GenBank/DDBJ databases">
        <title>The genome of Eufriesea mexicana.</title>
        <authorList>
            <person name="Pan H."/>
            <person name="Kapheim K."/>
        </authorList>
    </citation>
    <scope>NUCLEOTIDE SEQUENCE [LARGE SCALE GENOMIC DNA]</scope>
    <source>
        <strain evidence="2">0111107269</strain>
        <tissue evidence="2">Whole body</tissue>
    </source>
</reference>
<gene>
    <name evidence="2" type="ORF">WN48_09762</name>
</gene>
<sequence length="102" mass="11789">MPQVMVQAFARSLVDKIMLEAFDMMITNDEKLQTLDNRQESADIQSQATRTEQQMEDRLCTDSEELKTTELIEKMVRGLRNLQIGDTTSVPFHLSKLEKQVK</sequence>
<name>A0A310SN28_9HYME</name>
<keyword evidence="3" id="KW-1185">Reference proteome</keyword>
<dbReference type="AlphaFoldDB" id="A0A310SN28"/>
<dbReference type="Proteomes" id="UP000250275">
    <property type="component" value="Unassembled WGS sequence"/>
</dbReference>
<feature type="compositionally biased region" description="Polar residues" evidence="1">
    <location>
        <begin position="42"/>
        <end position="52"/>
    </location>
</feature>
<proteinExistence type="predicted"/>
<dbReference type="OrthoDB" id="7554726at2759"/>
<evidence type="ECO:0000256" key="1">
    <source>
        <dbReference type="SAM" id="MobiDB-lite"/>
    </source>
</evidence>
<organism evidence="2 3">
    <name type="scientific">Eufriesea mexicana</name>
    <dbReference type="NCBI Taxonomy" id="516756"/>
    <lineage>
        <taxon>Eukaryota</taxon>
        <taxon>Metazoa</taxon>
        <taxon>Ecdysozoa</taxon>
        <taxon>Arthropoda</taxon>
        <taxon>Hexapoda</taxon>
        <taxon>Insecta</taxon>
        <taxon>Pterygota</taxon>
        <taxon>Neoptera</taxon>
        <taxon>Endopterygota</taxon>
        <taxon>Hymenoptera</taxon>
        <taxon>Apocrita</taxon>
        <taxon>Aculeata</taxon>
        <taxon>Apoidea</taxon>
        <taxon>Anthophila</taxon>
        <taxon>Apidae</taxon>
        <taxon>Eufriesea</taxon>
    </lineage>
</organism>
<evidence type="ECO:0000313" key="3">
    <source>
        <dbReference type="Proteomes" id="UP000250275"/>
    </source>
</evidence>
<dbReference type="EMBL" id="KQ760761">
    <property type="protein sequence ID" value="OAD59148.1"/>
    <property type="molecule type" value="Genomic_DNA"/>
</dbReference>
<accession>A0A310SN28</accession>